<evidence type="ECO:0000313" key="3">
    <source>
        <dbReference type="EMBL" id="QGG80194.1"/>
    </source>
</evidence>
<evidence type="ECO:0008006" key="5">
    <source>
        <dbReference type="Google" id="ProtNLM"/>
    </source>
</evidence>
<dbReference type="KEGG" id="llp:GH975_06235"/>
<dbReference type="RefSeq" id="WP_153713698.1">
    <property type="nucleotide sequence ID" value="NZ_CP045871.1"/>
</dbReference>
<evidence type="ECO:0000256" key="2">
    <source>
        <dbReference type="SAM" id="SignalP"/>
    </source>
</evidence>
<dbReference type="Proteomes" id="UP000388235">
    <property type="component" value="Chromosome"/>
</dbReference>
<dbReference type="AlphaFoldDB" id="A0A5Q2QAW5"/>
<dbReference type="EMBL" id="CP045871">
    <property type="protein sequence ID" value="QGG80194.1"/>
    <property type="molecule type" value="Genomic_DNA"/>
</dbReference>
<feature type="signal peptide" evidence="2">
    <location>
        <begin position="1"/>
        <end position="27"/>
    </location>
</feature>
<dbReference type="OrthoDB" id="193695at2"/>
<evidence type="ECO:0000256" key="1">
    <source>
        <dbReference type="SAM" id="MobiDB-lite"/>
    </source>
</evidence>
<proteinExistence type="predicted"/>
<reference evidence="3 4" key="1">
    <citation type="submission" date="2019-11" db="EMBL/GenBank/DDBJ databases">
        <authorList>
            <person name="Khan S.A."/>
            <person name="Jeon C.O."/>
            <person name="Chun B.H."/>
        </authorList>
    </citation>
    <scope>NUCLEOTIDE SEQUENCE [LARGE SCALE GENOMIC DNA]</scope>
    <source>
        <strain evidence="3 4">IMCC 1097</strain>
    </source>
</reference>
<feature type="chain" id="PRO_5024439895" description="Curli production assembly/transport component CsgG" evidence="2">
    <location>
        <begin position="28"/>
        <end position="412"/>
    </location>
</feature>
<keyword evidence="4" id="KW-1185">Reference proteome</keyword>
<evidence type="ECO:0000313" key="4">
    <source>
        <dbReference type="Proteomes" id="UP000388235"/>
    </source>
</evidence>
<gene>
    <name evidence="3" type="ORF">GH975_06235</name>
</gene>
<organism evidence="3 4">
    <name type="scientific">Litorivicinus lipolyticus</name>
    <dbReference type="NCBI Taxonomy" id="418701"/>
    <lineage>
        <taxon>Bacteria</taxon>
        <taxon>Pseudomonadati</taxon>
        <taxon>Pseudomonadota</taxon>
        <taxon>Gammaproteobacteria</taxon>
        <taxon>Oceanospirillales</taxon>
        <taxon>Litorivicinaceae</taxon>
        <taxon>Litorivicinus</taxon>
    </lineage>
</organism>
<accession>A0A5Q2QAW5</accession>
<name>A0A5Q2QAW5_9GAMM</name>
<protein>
    <recommendedName>
        <fullName evidence="5">Curli production assembly/transport component CsgG</fullName>
    </recommendedName>
</protein>
<sequence>MTSKVSKLVAACWYVFFLSLTANYASAQKLEVITVTGKGSSIERSEAVSRALIEAVGKVNPTAVSALDQVAKRSRKKTSKVNGVALTESERVSEIDRDFSQATKGVVKSWGIVSESINAKSLVEVIVSAEIYRLVDSAQLSRKRVSVIAAEIFDSELNNILSSAVSEGLIKSRKFAVIQDNNRSEIKNFIDNIKINGRIEDLARLQGTAAPELVILVGLNELAESQNRLRGRISIDVIEYSTGQIKYQNSLPIFLKVGDLASTQRRLQVMGSELSKQLISHIYPPLVVGWNGELMTLGLGDGFFASGDVVQVHESLGGLRDPYTGEFLEENLKPLCEAVVRTVTSRVALASPRGRCGPPFLSGSLELINQLETSFFVVTRVDYGSAGPAENSFRNTRPKNESSDFNGLFKTD</sequence>
<feature type="region of interest" description="Disordered" evidence="1">
    <location>
        <begin position="388"/>
        <end position="412"/>
    </location>
</feature>
<keyword evidence="2" id="KW-0732">Signal</keyword>